<organism evidence="4 5">
    <name type="scientific">Hermanssonia centrifuga</name>
    <dbReference type="NCBI Taxonomy" id="98765"/>
    <lineage>
        <taxon>Eukaryota</taxon>
        <taxon>Fungi</taxon>
        <taxon>Dikarya</taxon>
        <taxon>Basidiomycota</taxon>
        <taxon>Agaricomycotina</taxon>
        <taxon>Agaricomycetes</taxon>
        <taxon>Polyporales</taxon>
        <taxon>Meruliaceae</taxon>
        <taxon>Hermanssonia</taxon>
    </lineage>
</organism>
<feature type="compositionally biased region" description="Low complexity" evidence="2">
    <location>
        <begin position="1"/>
        <end position="19"/>
    </location>
</feature>
<dbReference type="Pfam" id="PF03914">
    <property type="entry name" value="CBF"/>
    <property type="match status" value="1"/>
</dbReference>
<feature type="compositionally biased region" description="Acidic residues" evidence="2">
    <location>
        <begin position="898"/>
        <end position="916"/>
    </location>
</feature>
<name>A0A2R6NTE7_9APHY</name>
<dbReference type="InterPro" id="IPR016024">
    <property type="entry name" value="ARM-type_fold"/>
</dbReference>
<feature type="compositionally biased region" description="Acidic residues" evidence="2">
    <location>
        <begin position="1028"/>
        <end position="1039"/>
    </location>
</feature>
<dbReference type="GO" id="GO:0005634">
    <property type="term" value="C:nucleus"/>
    <property type="evidence" value="ECO:0007669"/>
    <property type="project" value="TreeGrafter"/>
</dbReference>
<comment type="caution">
    <text evidence="4">The sequence shown here is derived from an EMBL/GenBank/DDBJ whole genome shotgun (WGS) entry which is preliminary data.</text>
</comment>
<dbReference type="AlphaFoldDB" id="A0A2R6NTE7"/>
<gene>
    <name evidence="4" type="ORF">PHLCEN_2v8537</name>
</gene>
<dbReference type="EMBL" id="MLYV02000850">
    <property type="protein sequence ID" value="PSR76305.1"/>
    <property type="molecule type" value="Genomic_DNA"/>
</dbReference>
<sequence>MASSKTGSSQAGASASKAAGKPKEKGKNPQRNKILEEQILAMGGDKSDMDLVSGIQDVQLVQEAQAEDPELADDVSKFLRGLKSGADSRKTTVSSDDKAKSAKKAKDTKSKTKPATEKAEEKPSVEAKPSKKSKEKKPKGKTNPPEEPEEKSTVTLPPPPLPTLNKTHQKLTFPPNAHWYTALAPLAPPVTPPPTPSTSQISSLSERAATLLAADATTYQSNSAFSGNSNSDSHFLSAILSKGTLSDRLSALTLLVQASPVHNVKALETLKGMAERGRGKGGREEGLKAMRCVIDWWVGGGAPGRKLKYLRDQPLLHPSVTDEYLVMWYFEDWLKKFFYSVLQVLETYSLDPLPYVRTQALGFIATLLREKPEQEQNLLRLLVNKLGDTERSVCSRASYHLLQVLQTHPAMKGVIVREIRSLIFRPAASTSEQAQAATEKQNNHVRFGDDDVKPTKKPQKKDKTAKSSNMERWNSHAWYYSAVTLNQVVLTPSEQERAVARTLIDVYFEMFREILGGFVGPDPKQTEAANEEVHDETHDGPKKKGKAKEVRGDAGFAEVEDANSRLISAVLSGVNRALPFAKVDMGAGNDSFQKHIDTLFLITHTSTFNISLQALMLILQISTTISETTASSSKDAVASFSDLLKGRFYRTLYSSLLDPRLASSNKQAMYLNLLFKALKADSNVERVKAFVRRFIQILVVGIGGTGGAEFIAGGLYLLGELFSTVPGLRSMFSGSLAQDSKDAETYDPRKRDPQYAHASASPLYELLPLIHHYHPAVSLHARQLLSSKPVTATPDLSLNTLSHFLDRFVYKNPKKPKPKGASVMQPAASTADGASGVKLMKGEVVDGAGPVNDEKWWRRRIEDVPVDQLFFHKYFTKRSEKEKVMADKVKKRKGHEDEASDEEGEEEDEDEEEMEVDVAGPEEAQDEDEDSDKEEAEIWKAIKATMPAELQDDDLSDDSDDVPSDLDAEDSGDEEVEEDEDEDASEKAESDKEDQVEDDDALSMVEASDAEDLIDLDEDAPDGLIEFDGSESEGGEEEWGGISGAVTNKKRKRGGEEESKRSKKKKLRSLPTFASYEDYAKLIEDGPEDNI</sequence>
<dbReference type="OrthoDB" id="28947at2759"/>
<dbReference type="SUPFAM" id="SSF48371">
    <property type="entry name" value="ARM repeat"/>
    <property type="match status" value="1"/>
</dbReference>
<evidence type="ECO:0000256" key="2">
    <source>
        <dbReference type="SAM" id="MobiDB-lite"/>
    </source>
</evidence>
<dbReference type="STRING" id="98765.A0A2R6NTE7"/>
<feature type="compositionally biased region" description="Acidic residues" evidence="2">
    <location>
        <begin position="950"/>
        <end position="984"/>
    </location>
</feature>
<feature type="domain" description="CCAAT-binding factor" evidence="3">
    <location>
        <begin position="611"/>
        <end position="781"/>
    </location>
</feature>
<feature type="region of interest" description="Disordered" evidence="2">
    <location>
        <begin position="80"/>
        <end position="170"/>
    </location>
</feature>
<feature type="compositionally biased region" description="Acidic residues" evidence="2">
    <location>
        <begin position="991"/>
        <end position="1001"/>
    </location>
</feature>
<accession>A0A2R6NTE7</accession>
<feature type="region of interest" description="Disordered" evidence="2">
    <location>
        <begin position="885"/>
        <end position="1068"/>
    </location>
</feature>
<reference evidence="4 5" key="1">
    <citation type="submission" date="2018-02" db="EMBL/GenBank/DDBJ databases">
        <title>Genome sequence of the basidiomycete white-rot fungus Phlebia centrifuga.</title>
        <authorList>
            <person name="Granchi Z."/>
            <person name="Peng M."/>
            <person name="de Vries R.P."/>
            <person name="Hilden K."/>
            <person name="Makela M.R."/>
            <person name="Grigoriev I."/>
            <person name="Riley R."/>
        </authorList>
    </citation>
    <scope>NUCLEOTIDE SEQUENCE [LARGE SCALE GENOMIC DNA]</scope>
    <source>
        <strain evidence="4 5">FBCC195</strain>
    </source>
</reference>
<feature type="compositionally biased region" description="Basic residues" evidence="2">
    <location>
        <begin position="130"/>
        <end position="140"/>
    </location>
</feature>
<feature type="compositionally biased region" description="Acidic residues" evidence="2">
    <location>
        <begin position="1008"/>
        <end position="1021"/>
    </location>
</feature>
<proteinExistence type="inferred from homology"/>
<feature type="region of interest" description="Disordered" evidence="2">
    <location>
        <begin position="1"/>
        <end position="34"/>
    </location>
</feature>
<dbReference type="PANTHER" id="PTHR12048:SF0">
    <property type="entry name" value="CCAAT_ENHANCER-BINDING PROTEIN ZETA"/>
    <property type="match status" value="1"/>
</dbReference>
<evidence type="ECO:0000313" key="5">
    <source>
        <dbReference type="Proteomes" id="UP000186601"/>
    </source>
</evidence>
<protein>
    <recommendedName>
        <fullName evidence="3">CCAAT-binding factor domain-containing protein</fullName>
    </recommendedName>
</protein>
<feature type="region of interest" description="Disordered" evidence="2">
    <location>
        <begin position="521"/>
        <end position="549"/>
    </location>
</feature>
<keyword evidence="5" id="KW-1185">Reference proteome</keyword>
<dbReference type="InterPro" id="IPR005612">
    <property type="entry name" value="CCAAT-binding_factor"/>
</dbReference>
<evidence type="ECO:0000313" key="4">
    <source>
        <dbReference type="EMBL" id="PSR76305.1"/>
    </source>
</evidence>
<evidence type="ECO:0000259" key="3">
    <source>
        <dbReference type="Pfam" id="PF03914"/>
    </source>
</evidence>
<evidence type="ECO:0000256" key="1">
    <source>
        <dbReference type="ARBA" id="ARBA00007797"/>
    </source>
</evidence>
<dbReference type="InterPro" id="IPR040155">
    <property type="entry name" value="CEBPZ/Mak21-like"/>
</dbReference>
<feature type="region of interest" description="Disordered" evidence="2">
    <location>
        <begin position="433"/>
        <end position="469"/>
    </location>
</feature>
<feature type="compositionally biased region" description="Basic and acidic residues" evidence="2">
    <location>
        <begin position="86"/>
        <end position="129"/>
    </location>
</feature>
<feature type="compositionally biased region" description="Basic and acidic residues" evidence="2">
    <location>
        <begin position="531"/>
        <end position="549"/>
    </location>
</feature>
<feature type="compositionally biased region" description="Acidic residues" evidence="2">
    <location>
        <begin position="923"/>
        <end position="935"/>
    </location>
</feature>
<dbReference type="PANTHER" id="PTHR12048">
    <property type="entry name" value="CCAAT-BINDING FACTOR-RELATED"/>
    <property type="match status" value="1"/>
</dbReference>
<comment type="similarity">
    <text evidence="1">Belongs to the CBF/MAK21 family.</text>
</comment>
<dbReference type="Proteomes" id="UP000186601">
    <property type="component" value="Unassembled WGS sequence"/>
</dbReference>